<protein>
    <submittedName>
        <fullName evidence="3">Uncharacterized protein</fullName>
    </submittedName>
</protein>
<organism evidence="3 4">
    <name type="scientific">Oryzias latipes</name>
    <name type="common">Japanese rice fish</name>
    <name type="synonym">Japanese killifish</name>
    <dbReference type="NCBI Taxonomy" id="8090"/>
    <lineage>
        <taxon>Eukaryota</taxon>
        <taxon>Metazoa</taxon>
        <taxon>Chordata</taxon>
        <taxon>Craniata</taxon>
        <taxon>Vertebrata</taxon>
        <taxon>Euteleostomi</taxon>
        <taxon>Actinopterygii</taxon>
        <taxon>Neopterygii</taxon>
        <taxon>Teleostei</taxon>
        <taxon>Neoteleostei</taxon>
        <taxon>Acanthomorphata</taxon>
        <taxon>Ovalentaria</taxon>
        <taxon>Atherinomorphae</taxon>
        <taxon>Beloniformes</taxon>
        <taxon>Adrianichthyidae</taxon>
        <taxon>Oryziinae</taxon>
        <taxon>Oryzias</taxon>
    </lineage>
</organism>
<sequence length="124" mass="14169">MLNKNEGITFSLFVVQGLLFDKGTGNSPESSPGFTDGRRRKPARAKPAPLVDNMVIPLKVSLSTFCILQESPTRKKTEWVKQITMLILPFLIDCSFIFYLKHFKALTYIKIHTELLTELKCCRF</sequence>
<reference evidence="3" key="3">
    <citation type="submission" date="2025-08" db="UniProtKB">
        <authorList>
            <consortium name="Ensembl"/>
        </authorList>
    </citation>
    <scope>IDENTIFICATION</scope>
    <source>
        <strain evidence="3">HNI</strain>
    </source>
</reference>
<feature type="compositionally biased region" description="Polar residues" evidence="1">
    <location>
        <begin position="24"/>
        <end position="33"/>
    </location>
</feature>
<keyword evidence="2" id="KW-0472">Membrane</keyword>
<evidence type="ECO:0000313" key="3">
    <source>
        <dbReference type="Ensembl" id="ENSORLP00020005053.1"/>
    </source>
</evidence>
<feature type="region of interest" description="Disordered" evidence="1">
    <location>
        <begin position="23"/>
        <end position="45"/>
    </location>
</feature>
<evidence type="ECO:0000313" key="4">
    <source>
        <dbReference type="Proteomes" id="UP000265180"/>
    </source>
</evidence>
<reference evidence="3" key="4">
    <citation type="submission" date="2025-09" db="UniProtKB">
        <authorList>
            <consortium name="Ensembl"/>
        </authorList>
    </citation>
    <scope>IDENTIFICATION</scope>
    <source>
        <strain evidence="3">HNI</strain>
    </source>
</reference>
<keyword evidence="2" id="KW-0812">Transmembrane</keyword>
<reference evidence="3 4" key="2">
    <citation type="submission" date="2017-04" db="EMBL/GenBank/DDBJ databases">
        <title>CpG methylation of centromeres and impact of large insertions on vertebrate speciation.</title>
        <authorList>
            <person name="Ichikawa K."/>
            <person name="Yoshimura J."/>
            <person name="Morishita S."/>
        </authorList>
    </citation>
    <scope>NUCLEOTIDE SEQUENCE</scope>
    <source>
        <strain evidence="3 4">HNI</strain>
    </source>
</reference>
<evidence type="ECO:0000256" key="1">
    <source>
        <dbReference type="SAM" id="MobiDB-lite"/>
    </source>
</evidence>
<accession>A0A3P9K9D2</accession>
<reference key="1">
    <citation type="journal article" date="2007" name="Nature">
        <title>The medaka draft genome and insights into vertebrate genome evolution.</title>
        <authorList>
            <person name="Kasahara M."/>
            <person name="Naruse K."/>
            <person name="Sasaki S."/>
            <person name="Nakatani Y."/>
            <person name="Qu W."/>
            <person name="Ahsan B."/>
            <person name="Yamada T."/>
            <person name="Nagayasu Y."/>
            <person name="Doi K."/>
            <person name="Kasai Y."/>
            <person name="Jindo T."/>
            <person name="Kobayashi D."/>
            <person name="Shimada A."/>
            <person name="Toyoda A."/>
            <person name="Kuroki Y."/>
            <person name="Fujiyama A."/>
            <person name="Sasaki T."/>
            <person name="Shimizu A."/>
            <person name="Asakawa S."/>
            <person name="Shimizu N."/>
            <person name="Hashimoto S."/>
            <person name="Yang J."/>
            <person name="Lee Y."/>
            <person name="Matsushima K."/>
            <person name="Sugano S."/>
            <person name="Sakaizumi M."/>
            <person name="Narita T."/>
            <person name="Ohishi K."/>
            <person name="Haga S."/>
            <person name="Ohta F."/>
            <person name="Nomoto H."/>
            <person name="Nogata K."/>
            <person name="Morishita T."/>
            <person name="Endo T."/>
            <person name="Shin-I T."/>
            <person name="Takeda H."/>
            <person name="Morishita S."/>
            <person name="Kohara Y."/>
        </authorList>
    </citation>
    <scope>NUCLEOTIDE SEQUENCE [LARGE SCALE GENOMIC DNA]</scope>
    <source>
        <strain>Hd-rR</strain>
    </source>
</reference>
<name>A0A3P9K9D2_ORYLA</name>
<proteinExistence type="predicted"/>
<dbReference type="AlphaFoldDB" id="A0A3P9K9D2"/>
<feature type="transmembrane region" description="Helical" evidence="2">
    <location>
        <begin position="79"/>
        <end position="100"/>
    </location>
</feature>
<evidence type="ECO:0000256" key="2">
    <source>
        <dbReference type="SAM" id="Phobius"/>
    </source>
</evidence>
<keyword evidence="2" id="KW-1133">Transmembrane helix</keyword>
<dbReference type="Proteomes" id="UP000265180">
    <property type="component" value="Chromosome 24"/>
</dbReference>
<dbReference type="Ensembl" id="ENSORLT00020006940.1">
    <property type="protein sequence ID" value="ENSORLP00020005053.1"/>
    <property type="gene ID" value="ENSORLG00020005837.1"/>
</dbReference>